<dbReference type="OrthoDB" id="10403472at2759"/>
<evidence type="ECO:0000313" key="1">
    <source>
        <dbReference type="EMBL" id="KRX24998.1"/>
    </source>
</evidence>
<dbReference type="Proteomes" id="UP000054630">
    <property type="component" value="Unassembled WGS sequence"/>
</dbReference>
<keyword evidence="2" id="KW-1185">Reference proteome</keyword>
<dbReference type="EMBL" id="JYDL01000014">
    <property type="protein sequence ID" value="KRX24998.1"/>
    <property type="molecule type" value="Genomic_DNA"/>
</dbReference>
<organism evidence="1 2">
    <name type="scientific">Trichinella nelsoni</name>
    <dbReference type="NCBI Taxonomy" id="6336"/>
    <lineage>
        <taxon>Eukaryota</taxon>
        <taxon>Metazoa</taxon>
        <taxon>Ecdysozoa</taxon>
        <taxon>Nematoda</taxon>
        <taxon>Enoplea</taxon>
        <taxon>Dorylaimia</taxon>
        <taxon>Trichinellida</taxon>
        <taxon>Trichinellidae</taxon>
        <taxon>Trichinella</taxon>
    </lineage>
</organism>
<proteinExistence type="predicted"/>
<accession>A0A0V0SEK4</accession>
<protein>
    <submittedName>
        <fullName evidence="1">Uncharacterized protein</fullName>
    </submittedName>
</protein>
<sequence>MHDLGQQAVNAEITVALRGKALPVGHWFLGLPTAFKQQIPFICVFFVVLVRNIRSNATQTALLGQSLSNVFVSILHVRMPSFYWHGFSLRGKHWLQFFVIPIPHLHLR</sequence>
<evidence type="ECO:0000313" key="2">
    <source>
        <dbReference type="Proteomes" id="UP000054630"/>
    </source>
</evidence>
<comment type="caution">
    <text evidence="1">The sequence shown here is derived from an EMBL/GenBank/DDBJ whole genome shotgun (WGS) entry which is preliminary data.</text>
</comment>
<name>A0A0V0SEK4_9BILA</name>
<dbReference type="AlphaFoldDB" id="A0A0V0SEK4"/>
<gene>
    <name evidence="1" type="ORF">T07_11886</name>
</gene>
<reference evidence="1 2" key="1">
    <citation type="submission" date="2015-01" db="EMBL/GenBank/DDBJ databases">
        <title>Evolution of Trichinella species and genotypes.</title>
        <authorList>
            <person name="Korhonen P.K."/>
            <person name="Edoardo P."/>
            <person name="Giuseppe L.R."/>
            <person name="Gasser R.B."/>
        </authorList>
    </citation>
    <scope>NUCLEOTIDE SEQUENCE [LARGE SCALE GENOMIC DNA]</scope>
    <source>
        <strain evidence="1">ISS37</strain>
    </source>
</reference>